<evidence type="ECO:0000313" key="5">
    <source>
        <dbReference type="Proteomes" id="UP000502756"/>
    </source>
</evidence>
<dbReference type="Pfam" id="PF14321">
    <property type="entry name" value="DUF4382"/>
    <property type="match status" value="1"/>
</dbReference>
<evidence type="ECO:0000259" key="3">
    <source>
        <dbReference type="Pfam" id="PF14321"/>
    </source>
</evidence>
<sequence length="317" mass="33289">MKKVCRSVRYLLIFFALGSAGACTRSASDPQPVGSPTGPSGTVSLELTDAPIDDASVQGVFVTVAQVKIDGKVFPAFTGKKTINVLALQNGNVESLGLSRLEAGTYSNISLVLDYSTDASGNAPGCYVLSTGNQKYNLAEGGKQQVELKAAKALDVKENAQTSLVMDLDLRKAVKDNNGASAGGYQFASENELQSMVRLVSKERTGAVTGKCSNTGSNRKVVVFAYPKGQFNKSAEVNSQFQGAVTSAAVDGNGTYKLSFLEEGNYELYFAGYQTSQNATTFQGLLQLNGALNLNSVSVKSGAEVRLDVSLGGLLSL</sequence>
<feature type="domain" description="DUF4382" evidence="3">
    <location>
        <begin position="40"/>
        <end position="180"/>
    </location>
</feature>
<dbReference type="AlphaFoldDB" id="A0A6M5Y8F3"/>
<dbReference type="RefSeq" id="WP_171740034.1">
    <property type="nucleotide sequence ID" value="NZ_CP053435.1"/>
</dbReference>
<dbReference type="KEGG" id="stae:HNV11_12785"/>
<organism evidence="4 5">
    <name type="scientific">Spirosoma taeanense</name>
    <dbReference type="NCBI Taxonomy" id="2735870"/>
    <lineage>
        <taxon>Bacteria</taxon>
        <taxon>Pseudomonadati</taxon>
        <taxon>Bacteroidota</taxon>
        <taxon>Cytophagia</taxon>
        <taxon>Cytophagales</taxon>
        <taxon>Cytophagaceae</taxon>
        <taxon>Spirosoma</taxon>
    </lineage>
</organism>
<accession>A0A6M5Y8F3</accession>
<dbReference type="PROSITE" id="PS51257">
    <property type="entry name" value="PROKAR_LIPOPROTEIN"/>
    <property type="match status" value="1"/>
</dbReference>
<evidence type="ECO:0000256" key="1">
    <source>
        <dbReference type="SAM" id="MobiDB-lite"/>
    </source>
</evidence>
<name>A0A6M5Y8F3_9BACT</name>
<keyword evidence="5" id="KW-1185">Reference proteome</keyword>
<dbReference type="EMBL" id="CP053435">
    <property type="protein sequence ID" value="QJW90189.1"/>
    <property type="molecule type" value="Genomic_DNA"/>
</dbReference>
<dbReference type="Proteomes" id="UP000502756">
    <property type="component" value="Chromosome"/>
</dbReference>
<protein>
    <submittedName>
        <fullName evidence="4">DUF4382 domain-containing protein</fullName>
    </submittedName>
</protein>
<feature type="chain" id="PRO_5026877845" evidence="2">
    <location>
        <begin position="23"/>
        <end position="317"/>
    </location>
</feature>
<gene>
    <name evidence="4" type="ORF">HNV11_12785</name>
</gene>
<evidence type="ECO:0000256" key="2">
    <source>
        <dbReference type="SAM" id="SignalP"/>
    </source>
</evidence>
<dbReference type="InterPro" id="IPR025491">
    <property type="entry name" value="DUF4382"/>
</dbReference>
<keyword evidence="2" id="KW-0732">Signal</keyword>
<evidence type="ECO:0000313" key="4">
    <source>
        <dbReference type="EMBL" id="QJW90189.1"/>
    </source>
</evidence>
<proteinExistence type="predicted"/>
<reference evidence="4 5" key="1">
    <citation type="submission" date="2020-05" db="EMBL/GenBank/DDBJ databases">
        <title>Genome sequencing of Spirosoma sp. TS118.</title>
        <authorList>
            <person name="Lee J.-H."/>
            <person name="Jeong S."/>
            <person name="Zhao L."/>
            <person name="Jung J.-H."/>
            <person name="Kim M.-K."/>
            <person name="Lim S."/>
        </authorList>
    </citation>
    <scope>NUCLEOTIDE SEQUENCE [LARGE SCALE GENOMIC DNA]</scope>
    <source>
        <strain evidence="4 5">TS118</strain>
    </source>
</reference>
<feature type="signal peptide" evidence="2">
    <location>
        <begin position="1"/>
        <end position="22"/>
    </location>
</feature>
<feature type="region of interest" description="Disordered" evidence="1">
    <location>
        <begin position="26"/>
        <end position="45"/>
    </location>
</feature>